<feature type="compositionally biased region" description="Basic and acidic residues" evidence="1">
    <location>
        <begin position="27"/>
        <end position="37"/>
    </location>
</feature>
<organism evidence="2 3">
    <name type="scientific">Allacma fusca</name>
    <dbReference type="NCBI Taxonomy" id="39272"/>
    <lineage>
        <taxon>Eukaryota</taxon>
        <taxon>Metazoa</taxon>
        <taxon>Ecdysozoa</taxon>
        <taxon>Arthropoda</taxon>
        <taxon>Hexapoda</taxon>
        <taxon>Collembola</taxon>
        <taxon>Symphypleona</taxon>
        <taxon>Sminthuridae</taxon>
        <taxon>Allacma</taxon>
    </lineage>
</organism>
<name>A0A8J2PBG4_9HEXA</name>
<gene>
    <name evidence="2" type="ORF">AFUS01_LOCUS19526</name>
</gene>
<evidence type="ECO:0000313" key="3">
    <source>
        <dbReference type="Proteomes" id="UP000708208"/>
    </source>
</evidence>
<comment type="caution">
    <text evidence="2">The sequence shown here is derived from an EMBL/GenBank/DDBJ whole genome shotgun (WGS) entry which is preliminary data.</text>
</comment>
<protein>
    <submittedName>
        <fullName evidence="2">Uncharacterized protein</fullName>
    </submittedName>
</protein>
<accession>A0A8J2PBG4</accession>
<feature type="non-terminal residue" evidence="2">
    <location>
        <position position="44"/>
    </location>
</feature>
<dbReference type="AlphaFoldDB" id="A0A8J2PBG4"/>
<dbReference type="EMBL" id="CAJVCH010202569">
    <property type="protein sequence ID" value="CAG7730911.1"/>
    <property type="molecule type" value="Genomic_DNA"/>
</dbReference>
<feature type="region of interest" description="Disordered" evidence="1">
    <location>
        <begin position="1"/>
        <end position="44"/>
    </location>
</feature>
<proteinExistence type="predicted"/>
<sequence length="44" mass="5243">MSSSFLPILRKIPSIQPPHEKRKTKWRQPESVEERRRTTVLVAE</sequence>
<dbReference type="Proteomes" id="UP000708208">
    <property type="component" value="Unassembled WGS sequence"/>
</dbReference>
<keyword evidence="3" id="KW-1185">Reference proteome</keyword>
<reference evidence="2" key="1">
    <citation type="submission" date="2021-06" db="EMBL/GenBank/DDBJ databases">
        <authorList>
            <person name="Hodson N. C."/>
            <person name="Mongue J. A."/>
            <person name="Jaron S. K."/>
        </authorList>
    </citation>
    <scope>NUCLEOTIDE SEQUENCE</scope>
</reference>
<evidence type="ECO:0000256" key="1">
    <source>
        <dbReference type="SAM" id="MobiDB-lite"/>
    </source>
</evidence>
<evidence type="ECO:0000313" key="2">
    <source>
        <dbReference type="EMBL" id="CAG7730911.1"/>
    </source>
</evidence>